<proteinExistence type="predicted"/>
<comment type="subcellular location">
    <subcellularLocation>
        <location evidence="1">Nucleus</location>
    </subcellularLocation>
</comment>
<evidence type="ECO:0000259" key="4">
    <source>
        <dbReference type="Pfam" id="PF10433"/>
    </source>
</evidence>
<protein>
    <submittedName>
        <fullName evidence="6">Putative damage-specific DNA binding protein</fullName>
    </submittedName>
</protein>
<evidence type="ECO:0000259" key="3">
    <source>
        <dbReference type="Pfam" id="PF03178"/>
    </source>
</evidence>
<dbReference type="Pfam" id="PF23726">
    <property type="entry name" value="Beta-prop_RSE1_2nd"/>
    <property type="match status" value="1"/>
</dbReference>
<dbReference type="InterPro" id="IPR058543">
    <property type="entry name" value="Beta-prop_RSE1/DDB1/CPSF1_2nd"/>
</dbReference>
<dbReference type="InterPro" id="IPR015943">
    <property type="entry name" value="WD40/YVTN_repeat-like_dom_sf"/>
</dbReference>
<evidence type="ECO:0000256" key="1">
    <source>
        <dbReference type="ARBA" id="ARBA00004123"/>
    </source>
</evidence>
<feature type="domain" description="RSE1/DDB1/CPSF1 second beta-propeller" evidence="5">
    <location>
        <begin position="483"/>
        <end position="737"/>
    </location>
</feature>
<organism evidence="6">
    <name type="scientific">Trypanosoma congolense (strain IL3000)</name>
    <dbReference type="NCBI Taxonomy" id="1068625"/>
    <lineage>
        <taxon>Eukaryota</taxon>
        <taxon>Discoba</taxon>
        <taxon>Euglenozoa</taxon>
        <taxon>Kinetoplastea</taxon>
        <taxon>Metakinetoplastina</taxon>
        <taxon>Trypanosomatida</taxon>
        <taxon>Trypanosomatidae</taxon>
        <taxon>Trypanosoma</taxon>
        <taxon>Nannomonas</taxon>
    </lineage>
</organism>
<dbReference type="EMBL" id="HE575319">
    <property type="protein sequence ID" value="CCC91200.1"/>
    <property type="molecule type" value="Genomic_DNA"/>
</dbReference>
<dbReference type="GO" id="GO:0003676">
    <property type="term" value="F:nucleic acid binding"/>
    <property type="evidence" value="ECO:0007669"/>
    <property type="project" value="InterPro"/>
</dbReference>
<dbReference type="GO" id="GO:0005634">
    <property type="term" value="C:nucleus"/>
    <property type="evidence" value="ECO:0007669"/>
    <property type="project" value="UniProtKB-SubCell"/>
</dbReference>
<evidence type="ECO:0000259" key="5">
    <source>
        <dbReference type="Pfam" id="PF23726"/>
    </source>
</evidence>
<dbReference type="VEuPathDB" id="TriTrypDB:TcIL3000_6_4570"/>
<dbReference type="Pfam" id="PF10433">
    <property type="entry name" value="Beta-prop_RSE1_1st"/>
    <property type="match status" value="1"/>
</dbReference>
<dbReference type="InterPro" id="IPR050358">
    <property type="entry name" value="RSE1/DDB1/CFT1"/>
</dbReference>
<gene>
    <name evidence="6" type="ORF">TCIL3000_6_4570</name>
</gene>
<name>G0UP89_TRYCI</name>
<keyword evidence="2" id="KW-0539">Nucleus</keyword>
<feature type="domain" description="RSE1/DDB1/CPSF1 first beta-propeller" evidence="4">
    <location>
        <begin position="14"/>
        <end position="409"/>
    </location>
</feature>
<dbReference type="Pfam" id="PF03178">
    <property type="entry name" value="CPSF_A"/>
    <property type="match status" value="1"/>
</dbReference>
<accession>G0UP89</accession>
<dbReference type="PANTHER" id="PTHR10644">
    <property type="entry name" value="DNA REPAIR/RNA PROCESSING CPSF FAMILY"/>
    <property type="match status" value="1"/>
</dbReference>
<dbReference type="InterPro" id="IPR004871">
    <property type="entry name" value="RSE1/DDB1/CPSF1_C"/>
</dbReference>
<dbReference type="AlphaFoldDB" id="G0UP89"/>
<sequence>MPYVVCTSKHPTAVNGAVSGYFFGNKERIVLLNRLNIISLYSESDQSLKHLVDFHLFASLRFVESIPLCDPRGPERHVVFLLSVKQEVSIVAFERLDSGKIDMITLYHGDVETHFHQGRVNDATWCCSGVYGTPSGSLLPVVLFSLYRGGCIAFDPVGAIAADSRASKGAGSALAKLFQEDYIQSVFKKAKRRPIFSHANFAASELDVRSVALVHRSGVDSAPFLLVLYADSSSKTHVSEYTTYFGKNDEQRHTEKATNRSWIPDAINLLPAADMIQRKGLLLTNVEPNACLLHAVPDGFFVIGPQLITFSSWKVSTTQPASSKNVTTVDVPHFGAYVEPVCCTALPSQELLILFEDGSCVKVTVKNDGDGLHSGKYTLVLSPAVRLQTIPKCVALVGDFCVVASHLANTLWARWRTSESGVLVSNCGPVFDITVALDGPRTGVFAGTGVDHNGGLSFVRAAVSVSRDVCISDFQDVRCVCVSHDIIIFSFPGYSRICRYCVGETTVLEELISSTFDTSRETLLLTYSDEHEAFLQVTTAGVRIVKPEEGSYLFECAGNGIEHAHANEGLIVFSNPAELNAFSVREAAHIANLHQVHETSCLWVLSGSSFLTGEWGTCAVNLYALVDRAVQHKACFNCSATPCSMCVVARPEGNRLLVGLLNGYVVDVPVDEVGSSTTVTETVVTMQPVRLFNLESHNAVLCLGEVPLILIVTETRFQLTGVDLNDVALGAVIPNPNSPLRYILFSKTERALIFGNISNVQKLNIDFIGLKATVTRLKFMPWSGIFVVSIRRTDKDQLLAVTKQETLCPDSLLENPTSLELLENERCVFIESTVLGGSNEWSSCGDAGNKDSVVLIGTTFVFPHEQLSRSSRFTWCTVEAGGVAPERATLRLQGRTDVEGALQCCCSVPNYAGRIALGISGCVALFSWNPADSTFVPEETIRVGTIVTRIVPTVQGDTSYIVACDVRHSCFFIRVDTIQGSLSIAARDPELRGVMDGTVIQYPSHHDTCFADDCFNFFSVSHTTPSTDSSEPPPSTITTQRLRTTAQYHIGDLITAMQQGSFAPCSVINDFVPVPMALVPGVCGPQIAYGTSHGAFGTITPVTNETFLLLKSIEISVAAVLPPLGGFCHSSYREVLCAGQERGMSRNTSFEVLNPKAAEVMNRRRQKYLPKCVCSGDVVEMFLRMSDSEKRSTIKLASDQIVRWSPSSNTSLEEFVGNMDSSSLKNTAQVNKVSPHKSDDINELNAVLTEQSLPTLPLTVEAVSEFIRNIQRIQ</sequence>
<evidence type="ECO:0000256" key="2">
    <source>
        <dbReference type="ARBA" id="ARBA00023242"/>
    </source>
</evidence>
<dbReference type="Gene3D" id="2.130.10.10">
    <property type="entry name" value="YVTN repeat-like/Quinoprotein amine dehydrogenase"/>
    <property type="match status" value="4"/>
</dbReference>
<reference evidence="6" key="1">
    <citation type="journal article" date="2012" name="Proc. Natl. Acad. Sci. U.S.A.">
        <title>Antigenic diversity is generated by distinct evolutionary mechanisms in African trypanosome species.</title>
        <authorList>
            <person name="Jackson A.P."/>
            <person name="Berry A."/>
            <person name="Aslett M."/>
            <person name="Allison H.C."/>
            <person name="Burton P."/>
            <person name="Vavrova-Anderson J."/>
            <person name="Brown R."/>
            <person name="Browne H."/>
            <person name="Corton N."/>
            <person name="Hauser H."/>
            <person name="Gamble J."/>
            <person name="Gilderthorp R."/>
            <person name="Marcello L."/>
            <person name="McQuillan J."/>
            <person name="Otto T.D."/>
            <person name="Quail M.A."/>
            <person name="Sanders M.J."/>
            <person name="van Tonder A."/>
            <person name="Ginger M.L."/>
            <person name="Field M.C."/>
            <person name="Barry J.D."/>
            <person name="Hertz-Fowler C."/>
            <person name="Berriman M."/>
        </authorList>
    </citation>
    <scope>NUCLEOTIDE SEQUENCE</scope>
    <source>
        <strain evidence="6">IL3000</strain>
    </source>
</reference>
<feature type="domain" description="RSE1/DDB1/CPSF1 C-terminal" evidence="3">
    <location>
        <begin position="818"/>
        <end position="1183"/>
    </location>
</feature>
<dbReference type="InterPro" id="IPR018846">
    <property type="entry name" value="Beta-prop_RSE1/DDB1/CPSF1_1st"/>
</dbReference>
<evidence type="ECO:0000313" key="6">
    <source>
        <dbReference type="EMBL" id="CCC91200.1"/>
    </source>
</evidence>